<name>A0A8K1ZW36_9CYAN</name>
<sequence length="387" mass="42469">MPELDALLSELKGGDFQARWEAAKVLPQFGEAALEVLLRWLQDGVDEELEWFIIRILGEIHHPQSVVALVKVLETGEDDELCLLATQALARLGADQLQVLTNLLHAPQTRRYALRALSQIHHPQALEALLLVAQDPDPQIRVLTVEALSQFRDSRVLPVLRAALGDDAASVRGAAIAALGRHPNCDSDFVQKIYPHLQDIDLRVCQTTALALSRLGTPAAFQHLSACLVAPPTPAELRLSIIQALAYFNTPEVIDQFRSLLSASTLAPTSFDLPAMLEAMLKGIAQMRHPETQAKAVFLLVDWLTSPQPEFQRLKPTIVNTLGQLGHPQALPALMTLLAEPDLRLRLHVIAALKQIDSEGTYAQLQQQVDSSAPALQAGIKVALQEW</sequence>
<comment type="similarity">
    <text evidence="1">Belongs to the CpcE/RpcE/PecE family.</text>
</comment>
<proteinExistence type="inferred from homology"/>
<keyword evidence="5" id="KW-1185">Reference proteome</keyword>
<organism evidence="4 5">
    <name type="scientific">Petrachloros mirabilis ULC683</name>
    <dbReference type="NCBI Taxonomy" id="2781853"/>
    <lineage>
        <taxon>Bacteria</taxon>
        <taxon>Bacillati</taxon>
        <taxon>Cyanobacteriota</taxon>
        <taxon>Cyanophyceae</taxon>
        <taxon>Synechococcales</taxon>
        <taxon>Petrachlorosaceae</taxon>
        <taxon>Petrachloros</taxon>
        <taxon>Petrachloros mirabilis</taxon>
    </lineage>
</organism>
<dbReference type="RefSeq" id="WP_161823417.1">
    <property type="nucleotide sequence ID" value="NZ_WVIC01000001.1"/>
</dbReference>
<keyword evidence="3" id="KW-0605">Phycobilisome</keyword>
<evidence type="ECO:0000256" key="1">
    <source>
        <dbReference type="ARBA" id="ARBA00009299"/>
    </source>
</evidence>
<dbReference type="GO" id="GO:0016491">
    <property type="term" value="F:oxidoreductase activity"/>
    <property type="evidence" value="ECO:0007669"/>
    <property type="project" value="TreeGrafter"/>
</dbReference>
<keyword evidence="2" id="KW-0042">Antenna complex</keyword>
<dbReference type="Proteomes" id="UP000607397">
    <property type="component" value="Unassembled WGS sequence"/>
</dbReference>
<gene>
    <name evidence="4" type="ORF">GS597_00005</name>
</gene>
<dbReference type="EMBL" id="WVIC01000001">
    <property type="protein sequence ID" value="NCJ04928.1"/>
    <property type="molecule type" value="Genomic_DNA"/>
</dbReference>
<dbReference type="SMART" id="SM00567">
    <property type="entry name" value="EZ_HEAT"/>
    <property type="match status" value="7"/>
</dbReference>
<protein>
    <submittedName>
        <fullName evidence="4">PBS lyase</fullName>
    </submittedName>
</protein>
<dbReference type="PANTHER" id="PTHR12697:SF5">
    <property type="entry name" value="DEOXYHYPUSINE HYDROXYLASE"/>
    <property type="match status" value="1"/>
</dbReference>
<dbReference type="PANTHER" id="PTHR12697">
    <property type="entry name" value="PBS LYASE HEAT-LIKE PROTEIN"/>
    <property type="match status" value="1"/>
</dbReference>
<evidence type="ECO:0000313" key="4">
    <source>
        <dbReference type="EMBL" id="NCJ04928.1"/>
    </source>
</evidence>
<dbReference type="Pfam" id="PF13646">
    <property type="entry name" value="HEAT_2"/>
    <property type="match status" value="3"/>
</dbReference>
<evidence type="ECO:0000256" key="3">
    <source>
        <dbReference type="ARBA" id="ARBA00022738"/>
    </source>
</evidence>
<dbReference type="InterPro" id="IPR004155">
    <property type="entry name" value="PBS_lyase_HEAT"/>
</dbReference>
<keyword evidence="4" id="KW-0456">Lyase</keyword>
<comment type="caution">
    <text evidence="4">The sequence shown here is derived from an EMBL/GenBank/DDBJ whole genome shotgun (WGS) entry which is preliminary data.</text>
</comment>
<dbReference type="InterPro" id="IPR016024">
    <property type="entry name" value="ARM-type_fold"/>
</dbReference>
<reference evidence="4" key="1">
    <citation type="submission" date="2019-12" db="EMBL/GenBank/DDBJ databases">
        <title>High-Quality draft genome sequences of three cyanobacteria isolated from the limestone walls of the Old Cathedral of Coimbra.</title>
        <authorList>
            <person name="Tiago I."/>
            <person name="Soares F."/>
            <person name="Portugal A."/>
        </authorList>
    </citation>
    <scope>NUCLEOTIDE SEQUENCE [LARGE SCALE GENOMIC DNA]</scope>
    <source>
        <strain evidence="4">C</strain>
    </source>
</reference>
<dbReference type="GO" id="GO:0030089">
    <property type="term" value="C:phycobilisome"/>
    <property type="evidence" value="ECO:0007669"/>
    <property type="project" value="UniProtKB-KW"/>
</dbReference>
<dbReference type="GO" id="GO:0016829">
    <property type="term" value="F:lyase activity"/>
    <property type="evidence" value="ECO:0007669"/>
    <property type="project" value="UniProtKB-KW"/>
</dbReference>
<dbReference type="SUPFAM" id="SSF48371">
    <property type="entry name" value="ARM repeat"/>
    <property type="match status" value="2"/>
</dbReference>
<evidence type="ECO:0000256" key="2">
    <source>
        <dbReference type="ARBA" id="ARBA00022549"/>
    </source>
</evidence>
<dbReference type="InterPro" id="IPR011989">
    <property type="entry name" value="ARM-like"/>
</dbReference>
<evidence type="ECO:0000313" key="5">
    <source>
        <dbReference type="Proteomes" id="UP000607397"/>
    </source>
</evidence>
<dbReference type="Gene3D" id="1.25.10.10">
    <property type="entry name" value="Leucine-rich Repeat Variant"/>
    <property type="match status" value="3"/>
</dbReference>
<accession>A0A8K1ZW36</accession>
<dbReference type="AlphaFoldDB" id="A0A8K1ZW36"/>